<dbReference type="InterPro" id="IPR011013">
    <property type="entry name" value="Gal_mutarotase_sf_dom"/>
</dbReference>
<comment type="caution">
    <text evidence="5">The sequence shown here is derived from an EMBL/GenBank/DDBJ whole genome shotgun (WGS) entry which is preliminary data.</text>
</comment>
<protein>
    <recommendedName>
        <fullName evidence="4">Putative glucose-6-phosphate 1-epimerase</fullName>
        <ecNumber evidence="4">5.1.3.15</ecNumber>
    </recommendedName>
</protein>
<dbReference type="CDD" id="cd09020">
    <property type="entry name" value="D-hex-6-P-epi_like"/>
    <property type="match status" value="1"/>
</dbReference>
<gene>
    <name evidence="5" type="ORF">GCM10008111_29150</name>
</gene>
<accession>A0ABQ2WVV0</accession>
<evidence type="ECO:0000313" key="5">
    <source>
        <dbReference type="EMBL" id="GGW71203.1"/>
    </source>
</evidence>
<evidence type="ECO:0000256" key="1">
    <source>
        <dbReference type="ARBA" id="ARBA00001096"/>
    </source>
</evidence>
<organism evidence="5 6">
    <name type="scientific">Alishewanella tabrizica</name>
    <dbReference type="NCBI Taxonomy" id="671278"/>
    <lineage>
        <taxon>Bacteria</taxon>
        <taxon>Pseudomonadati</taxon>
        <taxon>Pseudomonadota</taxon>
        <taxon>Gammaproteobacteria</taxon>
        <taxon>Alteromonadales</taxon>
        <taxon>Alteromonadaceae</taxon>
        <taxon>Alishewanella</taxon>
    </lineage>
</organism>
<dbReference type="EC" id="5.1.3.15" evidence="4"/>
<dbReference type="Gene3D" id="2.70.98.10">
    <property type="match status" value="1"/>
</dbReference>
<dbReference type="InterPro" id="IPR014718">
    <property type="entry name" value="GH-type_carb-bd"/>
</dbReference>
<proteinExistence type="inferred from homology"/>
<dbReference type="RefSeq" id="WP_189483970.1">
    <property type="nucleotide sequence ID" value="NZ_BMYR01000013.1"/>
</dbReference>
<dbReference type="InterPro" id="IPR008183">
    <property type="entry name" value="Aldose_1/G6P_1-epimerase"/>
</dbReference>
<dbReference type="InterPro" id="IPR025532">
    <property type="entry name" value="G6P_1-epimerase"/>
</dbReference>
<dbReference type="Pfam" id="PF01263">
    <property type="entry name" value="Aldose_epim"/>
    <property type="match status" value="1"/>
</dbReference>
<comment type="catalytic activity">
    <reaction evidence="1">
        <text>alpha-D-glucose 6-phosphate = beta-D-glucose 6-phosphate</text>
        <dbReference type="Rhea" id="RHEA:16249"/>
        <dbReference type="ChEBI" id="CHEBI:58225"/>
        <dbReference type="ChEBI" id="CHEBI:58247"/>
        <dbReference type="EC" id="5.1.3.15"/>
    </reaction>
</comment>
<dbReference type="SUPFAM" id="SSF74650">
    <property type="entry name" value="Galactose mutarotase-like"/>
    <property type="match status" value="1"/>
</dbReference>
<dbReference type="PANTHER" id="PTHR11122">
    <property type="entry name" value="APOSPORY-ASSOCIATED PROTEIN C-RELATED"/>
    <property type="match status" value="1"/>
</dbReference>
<sequence length="296" mass="32078">MKPSPQSAINAVTGFAHLTDLPCYELQCAQARVIVSLYGGHVLSYQPRPGQDVLWVSPLARWHDGYPIRGGVPVCWPWFGPVSTVLNPEQQSLPNHGLVRTRMWSVQQQTVTAEFTQLTLSISVADLPSGIANVHSAAAELSLTVTLTATDLTMALSCSSPLLQQAALHSYFAVTALEQVHVAGIGQSYLDKVLANQLIRESTPVTFSQEIDRVYTAPAPVLHLDTGQHRLAIAQTGFDSTVVWNPFVSRCAAIADLADDNYNAFVCVETARLQLDHAAPLALSQKIGQQVSQQKS</sequence>
<evidence type="ECO:0000313" key="6">
    <source>
        <dbReference type="Proteomes" id="UP000634667"/>
    </source>
</evidence>
<dbReference type="PANTHER" id="PTHR11122:SF13">
    <property type="entry name" value="GLUCOSE-6-PHOSPHATE 1-EPIMERASE"/>
    <property type="match status" value="1"/>
</dbReference>
<comment type="similarity">
    <text evidence="2 4">Belongs to the glucose-6-phosphate 1-epimerase family.</text>
</comment>
<keyword evidence="3 4" id="KW-0413">Isomerase</keyword>
<dbReference type="EMBL" id="BMYR01000013">
    <property type="protein sequence ID" value="GGW71203.1"/>
    <property type="molecule type" value="Genomic_DNA"/>
</dbReference>
<name>A0ABQ2WVV0_9ALTE</name>
<evidence type="ECO:0000256" key="3">
    <source>
        <dbReference type="ARBA" id="ARBA00023235"/>
    </source>
</evidence>
<dbReference type="Proteomes" id="UP000634667">
    <property type="component" value="Unassembled WGS sequence"/>
</dbReference>
<evidence type="ECO:0000256" key="2">
    <source>
        <dbReference type="ARBA" id="ARBA00005866"/>
    </source>
</evidence>
<reference evidence="6" key="1">
    <citation type="journal article" date="2019" name="Int. J. Syst. Evol. Microbiol.">
        <title>The Global Catalogue of Microorganisms (GCM) 10K type strain sequencing project: providing services to taxonomists for standard genome sequencing and annotation.</title>
        <authorList>
            <consortium name="The Broad Institute Genomics Platform"/>
            <consortium name="The Broad Institute Genome Sequencing Center for Infectious Disease"/>
            <person name="Wu L."/>
            <person name="Ma J."/>
        </authorList>
    </citation>
    <scope>NUCLEOTIDE SEQUENCE [LARGE SCALE GENOMIC DNA]</scope>
    <source>
        <strain evidence="6">KCTC 23723</strain>
    </source>
</reference>
<evidence type="ECO:0000256" key="4">
    <source>
        <dbReference type="PIRNR" id="PIRNR016020"/>
    </source>
</evidence>
<keyword evidence="6" id="KW-1185">Reference proteome</keyword>
<dbReference type="PIRSF" id="PIRSF016020">
    <property type="entry name" value="PHexose_mutarotase"/>
    <property type="match status" value="1"/>
</dbReference>